<dbReference type="InterPro" id="IPR036396">
    <property type="entry name" value="Cyt_P450_sf"/>
</dbReference>
<comment type="subcellular location">
    <subcellularLocation>
        <location evidence="2">Membrane</location>
    </subcellularLocation>
</comment>
<sequence>MDILTYLQSPQSYLWAALLGVVLHLTLFRYGEWDWSAPALISSFFTTQLILLGFLTAYAPSWKAILLAVLHVSALGTCLLAGTSASILIYRGFFHRLSRFPGPFWARLSAMYPTSLSVRSKLHLYEEVQALHRQYGDFVRLGPMELSIADPRAVQAVNSAQTPCTKGPWYNGMRPRVALQNSRDKQEHSQRRKVWDRGFGAKSLRDYEPRVVSYTTGLMNAIEAQKGKPLNVTDWFNFYSFDVMGDLAFGKSFDMVKNGVKHYFMNSLKTNMTMAGYFKHIVWIAPIFRSTPILNFEHKRFWKFVNSQVDERMKMKPDKPDVFSYLLEEYEKQEPKTAQGLMNLQADAYLIVVAGSDTTAATLTSLFFHLATEPHLLTELRKHVDPLFEAGEVDSVALSKSKHLDAVINEALRLHPPVPSGVQRLTPPEGMIIGETFVPGNTIVYVPFYTLFRDERNFRRPEEFIPERWTTNPELTVDASVFVPFSYGKCPYSCIGKQLALMELRYVTAYIVHQYDFTLAQGEDPAKFTRDMTDGFTLACPPLSLVFTERKTA</sequence>
<evidence type="ECO:0000256" key="12">
    <source>
        <dbReference type="PIRSR" id="PIRSR602401-1"/>
    </source>
</evidence>
<dbReference type="GO" id="GO:0020037">
    <property type="term" value="F:heme binding"/>
    <property type="evidence" value="ECO:0007669"/>
    <property type="project" value="InterPro"/>
</dbReference>
<dbReference type="VEuPathDB" id="FungiDB:Z520_11868"/>
<dbReference type="PANTHER" id="PTHR24305:SF187">
    <property type="entry name" value="P450, PUTATIVE (EUROFUNG)-RELATED"/>
    <property type="match status" value="1"/>
</dbReference>
<dbReference type="InterPro" id="IPR002401">
    <property type="entry name" value="Cyt_P450_E_grp-I"/>
</dbReference>
<dbReference type="CDD" id="cd11061">
    <property type="entry name" value="CYP67-like"/>
    <property type="match status" value="1"/>
</dbReference>
<evidence type="ECO:0000313" key="14">
    <source>
        <dbReference type="EMBL" id="KIX92393.1"/>
    </source>
</evidence>
<evidence type="ECO:0000256" key="6">
    <source>
        <dbReference type="ARBA" id="ARBA00022723"/>
    </source>
</evidence>
<keyword evidence="4 12" id="KW-0349">Heme</keyword>
<keyword evidence="9 12" id="KW-0408">Iron</keyword>
<dbReference type="Proteomes" id="UP000053411">
    <property type="component" value="Unassembled WGS sequence"/>
</dbReference>
<dbReference type="SUPFAM" id="SSF48264">
    <property type="entry name" value="Cytochrome P450"/>
    <property type="match status" value="1"/>
</dbReference>
<proteinExistence type="inferred from homology"/>
<evidence type="ECO:0000256" key="8">
    <source>
        <dbReference type="ARBA" id="ARBA00023002"/>
    </source>
</evidence>
<dbReference type="RefSeq" id="XP_016626516.1">
    <property type="nucleotide sequence ID" value="XM_016782355.1"/>
</dbReference>
<dbReference type="FunFam" id="1.10.630.10:FF:000063">
    <property type="entry name" value="Cytochrome P450 monooxygenase"/>
    <property type="match status" value="1"/>
</dbReference>
<keyword evidence="7 13" id="KW-1133">Transmembrane helix</keyword>
<dbReference type="GO" id="GO:0005506">
    <property type="term" value="F:iron ion binding"/>
    <property type="evidence" value="ECO:0007669"/>
    <property type="project" value="InterPro"/>
</dbReference>
<evidence type="ECO:0000256" key="7">
    <source>
        <dbReference type="ARBA" id="ARBA00022989"/>
    </source>
</evidence>
<comment type="cofactor">
    <cofactor evidence="1 12">
        <name>heme</name>
        <dbReference type="ChEBI" id="CHEBI:30413"/>
    </cofactor>
</comment>
<feature type="transmembrane region" description="Helical" evidence="13">
    <location>
        <begin position="65"/>
        <end position="90"/>
    </location>
</feature>
<comment type="similarity">
    <text evidence="3">Belongs to the cytochrome P450 family.</text>
</comment>
<dbReference type="GO" id="GO:0016020">
    <property type="term" value="C:membrane"/>
    <property type="evidence" value="ECO:0007669"/>
    <property type="project" value="UniProtKB-SubCell"/>
</dbReference>
<keyword evidence="15" id="KW-1185">Reference proteome</keyword>
<gene>
    <name evidence="14" type="ORF">Z520_11868</name>
</gene>
<keyword evidence="6 12" id="KW-0479">Metal-binding</keyword>
<evidence type="ECO:0000256" key="11">
    <source>
        <dbReference type="ARBA" id="ARBA00023136"/>
    </source>
</evidence>
<dbReference type="GO" id="GO:1902181">
    <property type="term" value="P:verruculogen biosynthetic process"/>
    <property type="evidence" value="ECO:0007669"/>
    <property type="project" value="UniProtKB-ARBA"/>
</dbReference>
<keyword evidence="8" id="KW-0560">Oxidoreductase</keyword>
<evidence type="ECO:0000256" key="9">
    <source>
        <dbReference type="ARBA" id="ARBA00023004"/>
    </source>
</evidence>
<evidence type="ECO:0000256" key="4">
    <source>
        <dbReference type="ARBA" id="ARBA00022617"/>
    </source>
</evidence>
<keyword evidence="11 13" id="KW-0472">Membrane</keyword>
<dbReference type="Pfam" id="PF00067">
    <property type="entry name" value="p450"/>
    <property type="match status" value="1"/>
</dbReference>
<evidence type="ECO:0000256" key="1">
    <source>
        <dbReference type="ARBA" id="ARBA00001971"/>
    </source>
</evidence>
<evidence type="ECO:0000256" key="3">
    <source>
        <dbReference type="ARBA" id="ARBA00010617"/>
    </source>
</evidence>
<protein>
    <submittedName>
        <fullName evidence="14">Uncharacterized protein</fullName>
    </submittedName>
</protein>
<dbReference type="InterPro" id="IPR001128">
    <property type="entry name" value="Cyt_P450"/>
</dbReference>
<dbReference type="GeneID" id="27717614"/>
<dbReference type="OrthoDB" id="6692864at2759"/>
<organism evidence="14 15">
    <name type="scientific">Fonsecaea multimorphosa CBS 102226</name>
    <dbReference type="NCBI Taxonomy" id="1442371"/>
    <lineage>
        <taxon>Eukaryota</taxon>
        <taxon>Fungi</taxon>
        <taxon>Dikarya</taxon>
        <taxon>Ascomycota</taxon>
        <taxon>Pezizomycotina</taxon>
        <taxon>Eurotiomycetes</taxon>
        <taxon>Chaetothyriomycetidae</taxon>
        <taxon>Chaetothyriales</taxon>
        <taxon>Herpotrichiellaceae</taxon>
        <taxon>Fonsecaea</taxon>
    </lineage>
</organism>
<keyword evidence="5 13" id="KW-0812">Transmembrane</keyword>
<dbReference type="PANTHER" id="PTHR24305">
    <property type="entry name" value="CYTOCHROME P450"/>
    <property type="match status" value="1"/>
</dbReference>
<evidence type="ECO:0000256" key="2">
    <source>
        <dbReference type="ARBA" id="ARBA00004370"/>
    </source>
</evidence>
<dbReference type="PRINTS" id="PR00385">
    <property type="entry name" value="P450"/>
</dbReference>
<evidence type="ECO:0000256" key="5">
    <source>
        <dbReference type="ARBA" id="ARBA00022692"/>
    </source>
</evidence>
<name>A0A0D2K7W2_9EURO</name>
<keyword evidence="10" id="KW-0503">Monooxygenase</keyword>
<dbReference type="PRINTS" id="PR00463">
    <property type="entry name" value="EP450I"/>
</dbReference>
<dbReference type="GO" id="GO:0004497">
    <property type="term" value="F:monooxygenase activity"/>
    <property type="evidence" value="ECO:0007669"/>
    <property type="project" value="UniProtKB-KW"/>
</dbReference>
<reference evidence="14 15" key="1">
    <citation type="submission" date="2015-01" db="EMBL/GenBank/DDBJ databases">
        <title>The Genome Sequence of Fonsecaea multimorphosa CBS 102226.</title>
        <authorList>
            <consortium name="The Broad Institute Genomics Platform"/>
            <person name="Cuomo C."/>
            <person name="de Hoog S."/>
            <person name="Gorbushina A."/>
            <person name="Stielow B."/>
            <person name="Teixiera M."/>
            <person name="Abouelleil A."/>
            <person name="Chapman S.B."/>
            <person name="Priest M."/>
            <person name="Young S.K."/>
            <person name="Wortman J."/>
            <person name="Nusbaum C."/>
            <person name="Birren B."/>
        </authorList>
    </citation>
    <scope>NUCLEOTIDE SEQUENCE [LARGE SCALE GENOMIC DNA]</scope>
    <source>
        <strain evidence="14 15">CBS 102226</strain>
    </source>
</reference>
<evidence type="ECO:0000256" key="13">
    <source>
        <dbReference type="SAM" id="Phobius"/>
    </source>
</evidence>
<evidence type="ECO:0000256" key="10">
    <source>
        <dbReference type="ARBA" id="ARBA00023033"/>
    </source>
</evidence>
<dbReference type="Gene3D" id="1.10.630.10">
    <property type="entry name" value="Cytochrome P450"/>
    <property type="match status" value="1"/>
</dbReference>
<dbReference type="STRING" id="1442371.A0A0D2K7W2"/>
<feature type="binding site" description="axial binding residue" evidence="12">
    <location>
        <position position="494"/>
    </location>
    <ligand>
        <name>heme</name>
        <dbReference type="ChEBI" id="CHEBI:30413"/>
    </ligand>
    <ligandPart>
        <name>Fe</name>
        <dbReference type="ChEBI" id="CHEBI:18248"/>
    </ligandPart>
</feature>
<feature type="transmembrane region" description="Helical" evidence="13">
    <location>
        <begin position="12"/>
        <end position="30"/>
    </location>
</feature>
<feature type="transmembrane region" description="Helical" evidence="13">
    <location>
        <begin position="37"/>
        <end position="59"/>
    </location>
</feature>
<dbReference type="EMBL" id="KN848105">
    <property type="protein sequence ID" value="KIX92393.1"/>
    <property type="molecule type" value="Genomic_DNA"/>
</dbReference>
<evidence type="ECO:0000313" key="15">
    <source>
        <dbReference type="Proteomes" id="UP000053411"/>
    </source>
</evidence>
<dbReference type="AlphaFoldDB" id="A0A0D2K7W2"/>
<dbReference type="GO" id="GO:0016705">
    <property type="term" value="F:oxidoreductase activity, acting on paired donors, with incorporation or reduction of molecular oxygen"/>
    <property type="evidence" value="ECO:0007669"/>
    <property type="project" value="InterPro"/>
</dbReference>
<accession>A0A0D2K7W2</accession>
<dbReference type="InterPro" id="IPR050121">
    <property type="entry name" value="Cytochrome_P450_monoxygenase"/>
</dbReference>